<evidence type="ECO:0000256" key="5">
    <source>
        <dbReference type="HAMAP-Rule" id="MF_00292"/>
    </source>
</evidence>
<comment type="caution">
    <text evidence="6">The sequence shown here is derived from an EMBL/GenBank/DDBJ whole genome shotgun (WGS) entry which is preliminary data.</text>
</comment>
<dbReference type="PANTHER" id="PTHR10769:SF3">
    <property type="entry name" value="SMALL RIBOSOMAL SUBUNIT PROTEIN ES28"/>
    <property type="match status" value="1"/>
</dbReference>
<dbReference type="CDD" id="cd04457">
    <property type="entry name" value="S1_S28E"/>
    <property type="match status" value="1"/>
</dbReference>
<dbReference type="SUPFAM" id="SSF50249">
    <property type="entry name" value="Nucleic acid-binding proteins"/>
    <property type="match status" value="1"/>
</dbReference>
<evidence type="ECO:0000313" key="6">
    <source>
        <dbReference type="EMBL" id="HEW52941.1"/>
    </source>
</evidence>
<dbReference type="InterPro" id="IPR028626">
    <property type="entry name" value="Ribosomal_eS28_CS"/>
</dbReference>
<name>A0A7C2Z8N3_9CREN</name>
<dbReference type="Gene3D" id="2.40.50.140">
    <property type="entry name" value="Nucleic acid-binding proteins"/>
    <property type="match status" value="1"/>
</dbReference>
<proteinExistence type="inferred from homology"/>
<dbReference type="GO" id="GO:0030490">
    <property type="term" value="P:maturation of SSU-rRNA"/>
    <property type="evidence" value="ECO:0007669"/>
    <property type="project" value="TreeGrafter"/>
</dbReference>
<organism evidence="6">
    <name type="scientific">Ignisphaera aggregans</name>
    <dbReference type="NCBI Taxonomy" id="334771"/>
    <lineage>
        <taxon>Archaea</taxon>
        <taxon>Thermoproteota</taxon>
        <taxon>Thermoprotei</taxon>
        <taxon>Desulfurococcales</taxon>
        <taxon>Desulfurococcaceae</taxon>
        <taxon>Ignisphaera</taxon>
    </lineage>
</organism>
<dbReference type="GO" id="GO:0000028">
    <property type="term" value="P:ribosomal small subunit assembly"/>
    <property type="evidence" value="ECO:0007669"/>
    <property type="project" value="TreeGrafter"/>
</dbReference>
<sequence length="87" mass="9922">MPKVVVEDRSKDYEINVIEKIGFPAEVVQIIGRTGITGEVTQVRVRILEGRDQGRILTRNVRGPVRIGDIVILRETEREARKLSARR</sequence>
<dbReference type="FunFam" id="2.40.50.140:FF:000145">
    <property type="entry name" value="30S ribosomal protein S28e"/>
    <property type="match status" value="1"/>
</dbReference>
<dbReference type="InterPro" id="IPR012340">
    <property type="entry name" value="NA-bd_OB-fold"/>
</dbReference>
<dbReference type="GO" id="GO:0006412">
    <property type="term" value="P:translation"/>
    <property type="evidence" value="ECO:0007669"/>
    <property type="project" value="UniProtKB-UniRule"/>
</dbReference>
<protein>
    <recommendedName>
        <fullName evidence="4 5">Small ribosomal subunit protein eS28</fullName>
    </recommendedName>
</protein>
<evidence type="ECO:0000256" key="4">
    <source>
        <dbReference type="ARBA" id="ARBA00035146"/>
    </source>
</evidence>
<evidence type="ECO:0000256" key="1">
    <source>
        <dbReference type="ARBA" id="ARBA00005943"/>
    </source>
</evidence>
<dbReference type="PROSITE" id="PS00961">
    <property type="entry name" value="RIBOSOMAL_S28E"/>
    <property type="match status" value="1"/>
</dbReference>
<dbReference type="HAMAP" id="MF_00292">
    <property type="entry name" value="Ribosomal_eS28"/>
    <property type="match status" value="1"/>
</dbReference>
<dbReference type="AlphaFoldDB" id="A0A7C2Z8N3"/>
<dbReference type="Pfam" id="PF01200">
    <property type="entry name" value="Ribosomal_S28e"/>
    <property type="match status" value="1"/>
</dbReference>
<keyword evidence="3 5" id="KW-0687">Ribonucleoprotein</keyword>
<comment type="similarity">
    <text evidence="1 5">Belongs to the eukaryotic ribosomal protein eS28 family.</text>
</comment>
<gene>
    <name evidence="5" type="primary">rps28e</name>
    <name evidence="6" type="ORF">ENO77_02045</name>
</gene>
<evidence type="ECO:0000256" key="2">
    <source>
        <dbReference type="ARBA" id="ARBA00022980"/>
    </source>
</evidence>
<dbReference type="PANTHER" id="PTHR10769">
    <property type="entry name" value="40S RIBOSOMAL PROTEIN S28"/>
    <property type="match status" value="1"/>
</dbReference>
<reference evidence="6" key="1">
    <citation type="journal article" date="2020" name="mSystems">
        <title>Genome- and Community-Level Interaction Insights into Carbon Utilization and Element Cycling Functions of Hydrothermarchaeota in Hydrothermal Sediment.</title>
        <authorList>
            <person name="Zhou Z."/>
            <person name="Liu Y."/>
            <person name="Xu W."/>
            <person name="Pan J."/>
            <person name="Luo Z.H."/>
            <person name="Li M."/>
        </authorList>
    </citation>
    <scope>NUCLEOTIDE SEQUENCE [LARGE SCALE GENOMIC DNA]</scope>
    <source>
        <strain evidence="6">SpSt-16</strain>
    </source>
</reference>
<evidence type="ECO:0000256" key="3">
    <source>
        <dbReference type="ARBA" id="ARBA00023274"/>
    </source>
</evidence>
<accession>A0A7C2Z8N3</accession>
<dbReference type="EMBL" id="DSGT01000006">
    <property type="protein sequence ID" value="HEW52941.1"/>
    <property type="molecule type" value="Genomic_DNA"/>
</dbReference>
<dbReference type="InterPro" id="IPR000289">
    <property type="entry name" value="Ribosomal_eS28"/>
</dbReference>
<dbReference type="GO" id="GO:0022627">
    <property type="term" value="C:cytosolic small ribosomal subunit"/>
    <property type="evidence" value="ECO:0007669"/>
    <property type="project" value="TreeGrafter"/>
</dbReference>
<dbReference type="NCBIfam" id="NF003080">
    <property type="entry name" value="PRK04007.1"/>
    <property type="match status" value="1"/>
</dbReference>
<dbReference type="GO" id="GO:0003735">
    <property type="term" value="F:structural constituent of ribosome"/>
    <property type="evidence" value="ECO:0007669"/>
    <property type="project" value="InterPro"/>
</dbReference>
<keyword evidence="2 5" id="KW-0689">Ribosomal protein</keyword>